<dbReference type="SMART" id="SM00529">
    <property type="entry name" value="HTH_DTXR"/>
    <property type="match status" value="1"/>
</dbReference>
<dbReference type="PROSITE" id="PS50944">
    <property type="entry name" value="HTH_DTXR"/>
    <property type="match status" value="1"/>
</dbReference>
<evidence type="ECO:0000256" key="8">
    <source>
        <dbReference type="ARBA" id="ARBA00023163"/>
    </source>
</evidence>
<dbReference type="InterPro" id="IPR022687">
    <property type="entry name" value="HTH_DTXR"/>
</dbReference>
<evidence type="ECO:0000256" key="4">
    <source>
        <dbReference type="ARBA" id="ARBA00022386"/>
    </source>
</evidence>
<dbReference type="SUPFAM" id="SSF50037">
    <property type="entry name" value="C-terminal domain of transcriptional repressors"/>
    <property type="match status" value="1"/>
</dbReference>
<comment type="subcellular location">
    <subcellularLocation>
        <location evidence="1">Cytoplasm</location>
    </subcellularLocation>
</comment>
<dbReference type="PANTHER" id="PTHR33238:SF7">
    <property type="entry name" value="IRON-DEPENDENT TRANSCRIPTIONAL REGULATOR"/>
    <property type="match status" value="1"/>
</dbReference>
<organism evidence="11 12">
    <name type="scientific">Rubellicoccus peritrichatus</name>
    <dbReference type="NCBI Taxonomy" id="3080537"/>
    <lineage>
        <taxon>Bacteria</taxon>
        <taxon>Pseudomonadati</taxon>
        <taxon>Verrucomicrobiota</taxon>
        <taxon>Opitutia</taxon>
        <taxon>Puniceicoccales</taxon>
        <taxon>Cerasicoccaceae</taxon>
        <taxon>Rubellicoccus</taxon>
    </lineage>
</organism>
<dbReference type="InterPro" id="IPR036421">
    <property type="entry name" value="Fe_dep_repressor_sf"/>
</dbReference>
<evidence type="ECO:0000256" key="3">
    <source>
        <dbReference type="ARBA" id="ARBA00011738"/>
    </source>
</evidence>
<dbReference type="SUPFAM" id="SSF46785">
    <property type="entry name" value="Winged helix' DNA-binding domain"/>
    <property type="match status" value="1"/>
</dbReference>
<dbReference type="InterPro" id="IPR001367">
    <property type="entry name" value="Fe_dep_repressor"/>
</dbReference>
<evidence type="ECO:0000259" key="10">
    <source>
        <dbReference type="PROSITE" id="PS50944"/>
    </source>
</evidence>
<proteinExistence type="inferred from homology"/>
<evidence type="ECO:0000256" key="1">
    <source>
        <dbReference type="ARBA" id="ARBA00004496"/>
    </source>
</evidence>
<dbReference type="EMBL" id="CP136920">
    <property type="protein sequence ID" value="WOO40925.1"/>
    <property type="molecule type" value="Genomic_DNA"/>
</dbReference>
<dbReference type="Pfam" id="PF01325">
    <property type="entry name" value="Fe_dep_repress"/>
    <property type="match status" value="1"/>
</dbReference>
<protein>
    <recommendedName>
        <fullName evidence="4">Transcriptional regulator MntR</fullName>
    </recommendedName>
</protein>
<evidence type="ECO:0000256" key="5">
    <source>
        <dbReference type="ARBA" id="ARBA00023004"/>
    </source>
</evidence>
<dbReference type="InterPro" id="IPR050536">
    <property type="entry name" value="DtxR_MntR_Metal-Reg"/>
</dbReference>
<dbReference type="Proteomes" id="UP001304300">
    <property type="component" value="Chromosome"/>
</dbReference>
<evidence type="ECO:0000313" key="11">
    <source>
        <dbReference type="EMBL" id="WOO40925.1"/>
    </source>
</evidence>
<accession>A0AAQ3L7X8</accession>
<dbReference type="GO" id="GO:0046983">
    <property type="term" value="F:protein dimerization activity"/>
    <property type="evidence" value="ECO:0007669"/>
    <property type="project" value="InterPro"/>
</dbReference>
<comment type="function">
    <text evidence="9">In the presence of manganese, represses expression of mntH and mntS. Up-regulates expression of mntP.</text>
</comment>
<dbReference type="Gene3D" id="2.30.30.90">
    <property type="match status" value="1"/>
</dbReference>
<dbReference type="SUPFAM" id="SSF47979">
    <property type="entry name" value="Iron-dependent repressor protein, dimerization domain"/>
    <property type="match status" value="1"/>
</dbReference>
<keyword evidence="7" id="KW-0238">DNA-binding</keyword>
<dbReference type="InterPro" id="IPR036388">
    <property type="entry name" value="WH-like_DNA-bd_sf"/>
</dbReference>
<evidence type="ECO:0000256" key="2">
    <source>
        <dbReference type="ARBA" id="ARBA00007871"/>
    </source>
</evidence>
<name>A0AAQ3L7X8_9BACT</name>
<dbReference type="GO" id="GO:0003700">
    <property type="term" value="F:DNA-binding transcription factor activity"/>
    <property type="evidence" value="ECO:0007669"/>
    <property type="project" value="InterPro"/>
</dbReference>
<evidence type="ECO:0000313" key="12">
    <source>
        <dbReference type="Proteomes" id="UP001304300"/>
    </source>
</evidence>
<dbReference type="Gene3D" id="1.10.10.10">
    <property type="entry name" value="Winged helix-like DNA-binding domain superfamily/Winged helix DNA-binding domain"/>
    <property type="match status" value="1"/>
</dbReference>
<dbReference type="Pfam" id="PF04023">
    <property type="entry name" value="FeoA"/>
    <property type="match status" value="1"/>
</dbReference>
<evidence type="ECO:0000256" key="6">
    <source>
        <dbReference type="ARBA" id="ARBA00023015"/>
    </source>
</evidence>
<keyword evidence="5" id="KW-0408">Iron</keyword>
<dbReference type="PANTHER" id="PTHR33238">
    <property type="entry name" value="IRON (METAL) DEPENDENT REPRESSOR, DTXR FAMILY"/>
    <property type="match status" value="1"/>
</dbReference>
<dbReference type="InterPro" id="IPR007167">
    <property type="entry name" value="Fe-transptr_FeoA-like"/>
</dbReference>
<dbReference type="GO" id="GO:0005737">
    <property type="term" value="C:cytoplasm"/>
    <property type="evidence" value="ECO:0007669"/>
    <property type="project" value="UniProtKB-SubCell"/>
</dbReference>
<dbReference type="InterPro" id="IPR038157">
    <property type="entry name" value="FeoA_core_dom"/>
</dbReference>
<keyword evidence="12" id="KW-1185">Reference proteome</keyword>
<evidence type="ECO:0000256" key="9">
    <source>
        <dbReference type="ARBA" id="ARBA00025185"/>
    </source>
</evidence>
<evidence type="ECO:0000256" key="7">
    <source>
        <dbReference type="ARBA" id="ARBA00023125"/>
    </source>
</evidence>
<dbReference type="InterPro" id="IPR008988">
    <property type="entry name" value="Transcriptional_repressor_C"/>
</dbReference>
<comment type="subunit">
    <text evidence="3">Homodimer.</text>
</comment>
<dbReference type="InterPro" id="IPR036390">
    <property type="entry name" value="WH_DNA-bd_sf"/>
</dbReference>
<dbReference type="Pfam" id="PF02742">
    <property type="entry name" value="Fe_dep_repr_C"/>
    <property type="match status" value="1"/>
</dbReference>
<dbReference type="InterPro" id="IPR022689">
    <property type="entry name" value="Iron_dep_repressor"/>
</dbReference>
<gene>
    <name evidence="11" type="ORF">RZN69_20070</name>
</gene>
<dbReference type="AlphaFoldDB" id="A0AAQ3L7X8"/>
<feature type="domain" description="HTH dtxR-type" evidence="10">
    <location>
        <begin position="1"/>
        <end position="65"/>
    </location>
</feature>
<keyword evidence="8" id="KW-0804">Transcription</keyword>
<reference evidence="11 12" key="1">
    <citation type="submission" date="2023-10" db="EMBL/GenBank/DDBJ databases">
        <title>Rubellicoccus peritrichatus gen. nov., sp. nov., isolated from an algae of coral reef tank.</title>
        <authorList>
            <person name="Luo J."/>
        </authorList>
    </citation>
    <scope>NUCLEOTIDE SEQUENCE [LARGE SCALE GENOMIC DNA]</scope>
    <source>
        <strain evidence="11 12">CR14</strain>
    </source>
</reference>
<sequence>MASSTVENYAKEIFLSSQRTGDKVVPMGTVSEALGVSPGTATAMAKKLESDGLAVYKPRAGVSLTDKGRDLAVQMVRRHRLVEYFLFEILKMDWSEIHEEAESLEHAISDRLLARLDTFLGHPSSDPHGDPIPSADGSFSTPKVIPLGECTDGQSVLISRITDQDSAFLHYVSQNELRPGSEIKVIRHDKAGQSVEVQLGSGATKTLGGPAADKILVCVQP</sequence>
<dbReference type="KEGG" id="puo:RZN69_20070"/>
<dbReference type="Gene3D" id="1.10.60.10">
    <property type="entry name" value="Iron dependent repressor, metal binding and dimerisation domain"/>
    <property type="match status" value="1"/>
</dbReference>
<comment type="similarity">
    <text evidence="2">Belongs to the DtxR/MntR family.</text>
</comment>
<dbReference type="FunFam" id="1.10.60.10:FF:000004">
    <property type="entry name" value="DtxR family transcriptional regulator"/>
    <property type="match status" value="1"/>
</dbReference>
<keyword evidence="6" id="KW-0805">Transcription regulation</keyword>
<dbReference type="GO" id="GO:0003677">
    <property type="term" value="F:DNA binding"/>
    <property type="evidence" value="ECO:0007669"/>
    <property type="project" value="UniProtKB-KW"/>
</dbReference>
<dbReference type="SMART" id="SM00899">
    <property type="entry name" value="FeoA"/>
    <property type="match status" value="1"/>
</dbReference>
<dbReference type="RefSeq" id="WP_317833179.1">
    <property type="nucleotide sequence ID" value="NZ_CP136920.1"/>
</dbReference>
<dbReference type="GO" id="GO:0046914">
    <property type="term" value="F:transition metal ion binding"/>
    <property type="evidence" value="ECO:0007669"/>
    <property type="project" value="InterPro"/>
</dbReference>